<evidence type="ECO:0000313" key="1">
    <source>
        <dbReference type="EMBL" id="CDW41211.1"/>
    </source>
</evidence>
<accession>A0A0K2UU18</accession>
<reference evidence="1" key="1">
    <citation type="submission" date="2014-05" db="EMBL/GenBank/DDBJ databases">
        <authorList>
            <person name="Chronopoulou M."/>
        </authorList>
    </citation>
    <scope>NUCLEOTIDE SEQUENCE</scope>
    <source>
        <tissue evidence="1">Whole organism</tissue>
    </source>
</reference>
<name>A0A0K2UU18_LEPSM</name>
<dbReference type="EMBL" id="HACA01023850">
    <property type="protein sequence ID" value="CDW41211.1"/>
    <property type="molecule type" value="Transcribed_RNA"/>
</dbReference>
<sequence length="92" mass="10744">MVSGDLLVDTRVDLKEVGRYLASVRRHDDVDHDLSWMFGPEGSLNLEFLIQPRSDHVYCSESVHCEDLLIRDRIRHEKKHTPMPFCLLLGHF</sequence>
<proteinExistence type="predicted"/>
<dbReference type="AlphaFoldDB" id="A0A0K2UU18"/>
<protein>
    <submittedName>
        <fullName evidence="1">Uncharacterized protein</fullName>
    </submittedName>
</protein>
<organism evidence="1">
    <name type="scientific">Lepeophtheirus salmonis</name>
    <name type="common">Salmon louse</name>
    <name type="synonym">Caligus salmonis</name>
    <dbReference type="NCBI Taxonomy" id="72036"/>
    <lineage>
        <taxon>Eukaryota</taxon>
        <taxon>Metazoa</taxon>
        <taxon>Ecdysozoa</taxon>
        <taxon>Arthropoda</taxon>
        <taxon>Crustacea</taxon>
        <taxon>Multicrustacea</taxon>
        <taxon>Hexanauplia</taxon>
        <taxon>Copepoda</taxon>
        <taxon>Siphonostomatoida</taxon>
        <taxon>Caligidae</taxon>
        <taxon>Lepeophtheirus</taxon>
    </lineage>
</organism>